<accession>A0A7D9HRD8</accession>
<dbReference type="InterPro" id="IPR000315">
    <property type="entry name" value="Znf_B-box"/>
</dbReference>
<dbReference type="Pfam" id="PF00643">
    <property type="entry name" value="zf-B_box"/>
    <property type="match status" value="1"/>
</dbReference>
<proteinExistence type="predicted"/>
<name>A0A7D9HRD8_PARCT</name>
<sequence length="152" mass="18085">MNDFLDRVCEQCDKEDSSLYCCECELNYCESCSTRFHSKVGDFVPIYWRESDEDFRKQFTAERSRQFDICEATENLMNVKVPSLSERYRIYTDENYSVKPKDGRILNHAIEEHTRLLKKVEEKLEQVKNHDTEKETSSNMLSTQVRSKAWKT</sequence>
<dbReference type="OrthoDB" id="8300661at2759"/>
<keyword evidence="3" id="KW-1185">Reference proteome</keyword>
<protein>
    <submittedName>
        <fullName evidence="2">Uncharacterized protein LOC110061616</fullName>
    </submittedName>
</protein>
<feature type="region of interest" description="Disordered" evidence="1">
    <location>
        <begin position="127"/>
        <end position="152"/>
    </location>
</feature>
<dbReference type="AlphaFoldDB" id="A0A7D9HRD8"/>
<comment type="caution">
    <text evidence="2">The sequence shown here is derived from an EMBL/GenBank/DDBJ whole genome shotgun (WGS) entry which is preliminary data.</text>
</comment>
<dbReference type="CDD" id="cd19757">
    <property type="entry name" value="Bbox1"/>
    <property type="match status" value="1"/>
</dbReference>
<feature type="compositionally biased region" description="Basic and acidic residues" evidence="1">
    <location>
        <begin position="127"/>
        <end position="136"/>
    </location>
</feature>
<dbReference type="Proteomes" id="UP001152795">
    <property type="component" value="Unassembled WGS sequence"/>
</dbReference>
<reference evidence="2" key="1">
    <citation type="submission" date="2020-04" db="EMBL/GenBank/DDBJ databases">
        <authorList>
            <person name="Alioto T."/>
            <person name="Alioto T."/>
            <person name="Gomez Garrido J."/>
        </authorList>
    </citation>
    <scope>NUCLEOTIDE SEQUENCE</scope>
    <source>
        <strain evidence="2">A484AB</strain>
    </source>
</reference>
<gene>
    <name evidence="2" type="ORF">PACLA_8A087136</name>
</gene>
<dbReference type="GO" id="GO:0008270">
    <property type="term" value="F:zinc ion binding"/>
    <property type="evidence" value="ECO:0007669"/>
    <property type="project" value="InterPro"/>
</dbReference>
<organism evidence="2 3">
    <name type="scientific">Paramuricea clavata</name>
    <name type="common">Red gorgonian</name>
    <name type="synonym">Violescent sea-whip</name>
    <dbReference type="NCBI Taxonomy" id="317549"/>
    <lineage>
        <taxon>Eukaryota</taxon>
        <taxon>Metazoa</taxon>
        <taxon>Cnidaria</taxon>
        <taxon>Anthozoa</taxon>
        <taxon>Octocorallia</taxon>
        <taxon>Malacalcyonacea</taxon>
        <taxon>Plexauridae</taxon>
        <taxon>Paramuricea</taxon>
    </lineage>
</organism>
<evidence type="ECO:0000256" key="1">
    <source>
        <dbReference type="SAM" id="MobiDB-lite"/>
    </source>
</evidence>
<dbReference type="EMBL" id="CACRXK020001902">
    <property type="protein sequence ID" value="CAB3991698.1"/>
    <property type="molecule type" value="Genomic_DNA"/>
</dbReference>
<dbReference type="PROSITE" id="PS50119">
    <property type="entry name" value="ZF_BBOX"/>
    <property type="match status" value="1"/>
</dbReference>
<evidence type="ECO:0000313" key="2">
    <source>
        <dbReference type="EMBL" id="CAB3991698.1"/>
    </source>
</evidence>
<evidence type="ECO:0000313" key="3">
    <source>
        <dbReference type="Proteomes" id="UP001152795"/>
    </source>
</evidence>
<feature type="compositionally biased region" description="Polar residues" evidence="1">
    <location>
        <begin position="137"/>
        <end position="146"/>
    </location>
</feature>